<evidence type="ECO:0000313" key="7">
    <source>
        <dbReference type="EMBL" id="KAF3066250.1"/>
    </source>
</evidence>
<accession>A0A9P4X830</accession>
<sequence>MQLQAALAPCGPPSRTPNGAVGGMDRLTAGLLRHLFVPFNNQTRQTSPLAAPGSAVASRLYLFLPPLLRSSPAFPPTRSRSIRSTTTTAMSGYPGQGYHGSSQHGGGGYGYDNNNYPPPNGPPQPQYGGGYGGGGGGYGGPGGYNSPPPPQPQYGAPPGGYGSPAPPHGGYGPPQPQYGGGPPQHGGYGSHQPPPQHGGYGPPQPQYGGHQNQYPPPGGPPPSHYAPPAHHPPPGLDAYGYPLNPPTAMHAKAGPPPPSAPQQFGHGAPGGYTFQYSNCTGKRKALLIGINYFGTKAELKGCINDVHNVSAFLVERYGYKREDMVILTDDQSNPVMRPTKANIIRAMGWLVNGAQPNDALFLHYSGHGGQTEDKDGDEDDGYDEVIYPVDFEQAGHIVDDEIHFHVVKPLQQGVRLTAIFDSCHSATVMDLPYVYSTKGVLKEPNLAKEAGQGLLGAISSYASGDMAGVTSSIMGFAKQAFGGDGAYKKTVATRTSAADVIMWSGSKDDQTSADATIGTQATGAMSWAFISALKKNPKQSYVELLNSIREVLETKYTQKPQLSCSHPLDTNLLFVM</sequence>
<feature type="compositionally biased region" description="Pro residues" evidence="5">
    <location>
        <begin position="214"/>
        <end position="235"/>
    </location>
</feature>
<dbReference type="InterPro" id="IPR029030">
    <property type="entry name" value="Caspase-like_dom_sf"/>
</dbReference>
<dbReference type="InterPro" id="IPR050452">
    <property type="entry name" value="Metacaspase"/>
</dbReference>
<feature type="region of interest" description="Disordered" evidence="5">
    <location>
        <begin position="68"/>
        <end position="267"/>
    </location>
</feature>
<dbReference type="Proteomes" id="UP000801864">
    <property type="component" value="Unassembled WGS sequence"/>
</dbReference>
<keyword evidence="3" id="KW-0788">Thiol protease</keyword>
<evidence type="ECO:0000259" key="6">
    <source>
        <dbReference type="Pfam" id="PF00656"/>
    </source>
</evidence>
<dbReference type="GO" id="GO:0004197">
    <property type="term" value="F:cysteine-type endopeptidase activity"/>
    <property type="evidence" value="ECO:0007669"/>
    <property type="project" value="InterPro"/>
</dbReference>
<keyword evidence="3" id="KW-0378">Hydrolase</keyword>
<dbReference type="GO" id="GO:0005737">
    <property type="term" value="C:cytoplasm"/>
    <property type="evidence" value="ECO:0007669"/>
    <property type="project" value="TreeGrafter"/>
</dbReference>
<proteinExistence type="inferred from homology"/>
<feature type="compositionally biased region" description="Pro residues" evidence="5">
    <location>
        <begin position="116"/>
        <end position="125"/>
    </location>
</feature>
<protein>
    <submittedName>
        <fullName evidence="7">Metacaspase-1B</fullName>
    </submittedName>
</protein>
<dbReference type="PANTHER" id="PTHR48104:SF30">
    <property type="entry name" value="METACASPASE-1"/>
    <property type="match status" value="1"/>
</dbReference>
<evidence type="ECO:0000256" key="2">
    <source>
        <dbReference type="ARBA" id="ARBA00022703"/>
    </source>
</evidence>
<feature type="domain" description="Peptidase C14 caspase" evidence="6">
    <location>
        <begin position="282"/>
        <end position="568"/>
    </location>
</feature>
<feature type="compositionally biased region" description="Gly residues" evidence="5">
    <location>
        <begin position="178"/>
        <end position="189"/>
    </location>
</feature>
<dbReference type="GO" id="GO:0006508">
    <property type="term" value="P:proteolysis"/>
    <property type="evidence" value="ECO:0007669"/>
    <property type="project" value="InterPro"/>
</dbReference>
<reference evidence="7 8" key="1">
    <citation type="submission" date="2018-06" db="EMBL/GenBank/DDBJ databases">
        <title>Genome analysis of cellulolytic fungus Trichoderma lentiforme CFAM-422.</title>
        <authorList>
            <person name="Steindorff A.S."/>
            <person name="Formighieri E.F."/>
            <person name="Midorikawa G.E.O."/>
            <person name="Tamietti M.S."/>
            <person name="Ramos E.Z."/>
            <person name="Silva A.S."/>
            <person name="Bon E.P.S."/>
            <person name="Mendes T.D."/>
            <person name="Damaso M.C.T."/>
            <person name="Favaro L.C.L."/>
        </authorList>
    </citation>
    <scope>NUCLEOTIDE SEQUENCE [LARGE SCALE GENOMIC DNA]</scope>
    <source>
        <strain evidence="7 8">CFAM-422</strain>
    </source>
</reference>
<dbReference type="Pfam" id="PF00656">
    <property type="entry name" value="Peptidase_C14"/>
    <property type="match status" value="1"/>
</dbReference>
<name>A0A9P4X830_9HYPO</name>
<dbReference type="GO" id="GO:0006915">
    <property type="term" value="P:apoptotic process"/>
    <property type="evidence" value="ECO:0007669"/>
    <property type="project" value="UniProtKB-KW"/>
</dbReference>
<feature type="compositionally biased region" description="Gly residues" evidence="5">
    <location>
        <begin position="127"/>
        <end position="143"/>
    </location>
</feature>
<keyword evidence="8" id="KW-1185">Reference proteome</keyword>
<organism evidence="7 8">
    <name type="scientific">Trichoderma lentiforme</name>
    <dbReference type="NCBI Taxonomy" id="1567552"/>
    <lineage>
        <taxon>Eukaryota</taxon>
        <taxon>Fungi</taxon>
        <taxon>Dikarya</taxon>
        <taxon>Ascomycota</taxon>
        <taxon>Pezizomycotina</taxon>
        <taxon>Sordariomycetes</taxon>
        <taxon>Hypocreomycetidae</taxon>
        <taxon>Hypocreales</taxon>
        <taxon>Hypocreaceae</taxon>
        <taxon>Trichoderma</taxon>
    </lineage>
</organism>
<dbReference type="EMBL" id="QLNT01000017">
    <property type="protein sequence ID" value="KAF3066250.1"/>
    <property type="molecule type" value="Genomic_DNA"/>
</dbReference>
<dbReference type="Gene3D" id="3.40.50.12660">
    <property type="match status" value="2"/>
</dbReference>
<dbReference type="InterPro" id="IPR011600">
    <property type="entry name" value="Pept_C14_caspase"/>
</dbReference>
<comment type="similarity">
    <text evidence="1">Belongs to the peptidase C14B family.</text>
</comment>
<dbReference type="AlphaFoldDB" id="A0A9P4X830"/>
<feature type="compositionally biased region" description="Gly residues" evidence="5">
    <location>
        <begin position="94"/>
        <end position="110"/>
    </location>
</feature>
<keyword evidence="2" id="KW-0053">Apoptosis</keyword>
<comment type="caution">
    <text evidence="7">The sequence shown here is derived from an EMBL/GenBank/DDBJ whole genome shotgun (WGS) entry which is preliminary data.</text>
</comment>
<keyword evidence="3" id="KW-0645">Protease</keyword>
<evidence type="ECO:0000256" key="3">
    <source>
        <dbReference type="ARBA" id="ARBA00022807"/>
    </source>
</evidence>
<evidence type="ECO:0000313" key="8">
    <source>
        <dbReference type="Proteomes" id="UP000801864"/>
    </source>
</evidence>
<feature type="compositionally biased region" description="Low complexity" evidence="5">
    <location>
        <begin position="77"/>
        <end position="88"/>
    </location>
</feature>
<evidence type="ECO:0000256" key="4">
    <source>
        <dbReference type="ARBA" id="ARBA00023145"/>
    </source>
</evidence>
<gene>
    <name evidence="7" type="ORF">CFAM422_009293</name>
</gene>
<evidence type="ECO:0000256" key="1">
    <source>
        <dbReference type="ARBA" id="ARBA00009005"/>
    </source>
</evidence>
<keyword evidence="4" id="KW-0865">Zymogen</keyword>
<dbReference type="PANTHER" id="PTHR48104">
    <property type="entry name" value="METACASPASE-4"/>
    <property type="match status" value="1"/>
</dbReference>
<evidence type="ECO:0000256" key="5">
    <source>
        <dbReference type="SAM" id="MobiDB-lite"/>
    </source>
</evidence>
<dbReference type="SUPFAM" id="SSF52129">
    <property type="entry name" value="Caspase-like"/>
    <property type="match status" value="1"/>
</dbReference>